<keyword evidence="5 13" id="KW-1003">Cell membrane</keyword>
<dbReference type="AlphaFoldDB" id="A0A7D5HFF5"/>
<dbReference type="GO" id="GO:0016746">
    <property type="term" value="F:acyltransferase activity"/>
    <property type="evidence" value="ECO:0007669"/>
    <property type="project" value="UniProtKB-KW"/>
</dbReference>
<evidence type="ECO:0000256" key="13">
    <source>
        <dbReference type="PIRNR" id="PIRNR016636"/>
    </source>
</evidence>
<name>A0A7D5HFF5_9PSED</name>
<dbReference type="Proteomes" id="UP000509568">
    <property type="component" value="Chromosome"/>
</dbReference>
<comment type="pathway">
    <text evidence="2">Glycan biosynthesis; alginate biosynthesis.</text>
</comment>
<dbReference type="InterPro" id="IPR004299">
    <property type="entry name" value="MBOAT_fam"/>
</dbReference>
<sequence>MNVPSFEFLAFAAVAALVFNLFRQAGWRQAVLLATNLIFFASLVHGVVACLPFLLFLTVGYGLMRLAQRTAAGDGRLLFGTSVVVLILLFAWLKQYGFFPAQVFLDFPYATIGLSYVFFRVLHLVIDARGGALPAITPLAYINYTLNFTALISGPIQRYPDYQEQAKRMARPHLVGAGRALERIAVGFFKVFLLSHVFHDLQLQALGALPGAVGTGALVTQGLIIAASYPLFLYCNFSGYTDVVIGVGYFFGLRLPENFNNPFIAENFINFWGRWHMSLSNWLKTYVYNTLLMRLMERFPSRAVEPFLGVVAFFVTFFLVGIWHGQTSEFVMFGLLQGGGVAVNKLYQIQMALRLGKKPYKALCANPVYLIASRGLTFTWFAFTLFWFWSTWGQIEAYYASLGWLGSLLVWGCLWVGAAVVIEGVRRAWALLLRLKAGDAPLALSRYTRTVGFTVIATLTTVFILLANSPAPDIVYKTF</sequence>
<gene>
    <name evidence="15" type="ORF">HWQ56_09295</name>
</gene>
<dbReference type="UniPathway" id="UPA00286"/>
<evidence type="ECO:0000256" key="12">
    <source>
        <dbReference type="ARBA" id="ARBA00031030"/>
    </source>
</evidence>
<evidence type="ECO:0000256" key="14">
    <source>
        <dbReference type="SAM" id="Phobius"/>
    </source>
</evidence>
<dbReference type="PANTHER" id="PTHR13285">
    <property type="entry name" value="ACYLTRANSFERASE"/>
    <property type="match status" value="1"/>
</dbReference>
<evidence type="ECO:0000256" key="7">
    <source>
        <dbReference type="ARBA" id="ARBA00022692"/>
    </source>
</evidence>
<dbReference type="PIRSF" id="PIRSF016636">
    <property type="entry name" value="AlgI_DltB"/>
    <property type="match status" value="1"/>
</dbReference>
<dbReference type="Pfam" id="PF03062">
    <property type="entry name" value="MBOAT"/>
    <property type="match status" value="1"/>
</dbReference>
<evidence type="ECO:0000313" key="15">
    <source>
        <dbReference type="EMBL" id="QKZ03966.1"/>
    </source>
</evidence>
<dbReference type="InterPro" id="IPR051085">
    <property type="entry name" value="MB_O-acyltransferase"/>
</dbReference>
<accession>A0A7D5HFF5</accession>
<feature type="transmembrane region" description="Helical" evidence="14">
    <location>
        <begin position="330"/>
        <end position="347"/>
    </location>
</feature>
<protein>
    <recommendedName>
        <fullName evidence="4">Probable alginate O-acetylase AlgI</fullName>
    </recommendedName>
    <alternativeName>
        <fullName evidence="12">Alginate biosynthesis protein AlgI</fullName>
    </alternativeName>
</protein>
<feature type="transmembrane region" description="Helical" evidence="14">
    <location>
        <begin position="368"/>
        <end position="389"/>
    </location>
</feature>
<reference evidence="15 16" key="1">
    <citation type="submission" date="2020-06" db="EMBL/GenBank/DDBJ databases">
        <title>Pseudomonas eucalypticola sp. nov., an endophyte of Eucalyptus dunnii leaves with biocontrol ability of eucalyptus leaf blight.</title>
        <authorList>
            <person name="Liu Y."/>
            <person name="Song Z."/>
            <person name="Zeng H."/>
            <person name="Lu M."/>
            <person name="Wang X."/>
            <person name="Lian X."/>
            <person name="Zhang Q."/>
        </authorList>
    </citation>
    <scope>NUCLEOTIDE SEQUENCE [LARGE SCALE GENOMIC DNA]</scope>
    <source>
        <strain evidence="15 16">NP-1</strain>
    </source>
</reference>
<keyword evidence="10 13" id="KW-0472">Membrane</keyword>
<feature type="transmembrane region" description="Helical" evidence="14">
    <location>
        <begin position="75"/>
        <end position="93"/>
    </location>
</feature>
<evidence type="ECO:0000256" key="1">
    <source>
        <dbReference type="ARBA" id="ARBA00004429"/>
    </source>
</evidence>
<feature type="transmembrane region" description="Helical" evidence="14">
    <location>
        <begin position="446"/>
        <end position="467"/>
    </location>
</feature>
<evidence type="ECO:0000256" key="10">
    <source>
        <dbReference type="ARBA" id="ARBA00023136"/>
    </source>
</evidence>
<dbReference type="GO" id="GO:0042121">
    <property type="term" value="P:alginic acid biosynthetic process"/>
    <property type="evidence" value="ECO:0007669"/>
    <property type="project" value="UniProtKB-UniPathway"/>
</dbReference>
<evidence type="ECO:0000256" key="11">
    <source>
        <dbReference type="ARBA" id="ARBA00023315"/>
    </source>
</evidence>
<feature type="transmembrane region" description="Helical" evidence="14">
    <location>
        <begin position="38"/>
        <end position="63"/>
    </location>
</feature>
<dbReference type="RefSeq" id="WP_176570273.1">
    <property type="nucleotide sequence ID" value="NZ_CP056030.1"/>
</dbReference>
<dbReference type="PANTHER" id="PTHR13285:SF23">
    <property type="entry name" value="TEICHOIC ACID D-ALANYLTRANSFERASE"/>
    <property type="match status" value="1"/>
</dbReference>
<dbReference type="EMBL" id="CP056030">
    <property type="protein sequence ID" value="QKZ03966.1"/>
    <property type="molecule type" value="Genomic_DNA"/>
</dbReference>
<comment type="subcellular location">
    <subcellularLocation>
        <location evidence="1">Cell inner membrane</location>
        <topology evidence="1">Multi-pass membrane protein</topology>
    </subcellularLocation>
</comment>
<keyword evidence="9 14" id="KW-1133">Transmembrane helix</keyword>
<evidence type="ECO:0000256" key="5">
    <source>
        <dbReference type="ARBA" id="ARBA00022475"/>
    </source>
</evidence>
<feature type="transmembrane region" description="Helical" evidence="14">
    <location>
        <begin position="303"/>
        <end position="324"/>
    </location>
</feature>
<keyword evidence="16" id="KW-1185">Reference proteome</keyword>
<organism evidence="15 16">
    <name type="scientific">Pseudomonas eucalypticola</name>
    <dbReference type="NCBI Taxonomy" id="2599595"/>
    <lineage>
        <taxon>Bacteria</taxon>
        <taxon>Pseudomonadati</taxon>
        <taxon>Pseudomonadota</taxon>
        <taxon>Gammaproteobacteria</taxon>
        <taxon>Pseudomonadales</taxon>
        <taxon>Pseudomonadaceae</taxon>
        <taxon>Pseudomonas</taxon>
    </lineage>
</organism>
<keyword evidence="8" id="KW-0016">Alginate biosynthesis</keyword>
<evidence type="ECO:0000313" key="16">
    <source>
        <dbReference type="Proteomes" id="UP000509568"/>
    </source>
</evidence>
<comment type="similarity">
    <text evidence="3 13">Belongs to the membrane-bound acyltransferase family.</text>
</comment>
<evidence type="ECO:0000256" key="8">
    <source>
        <dbReference type="ARBA" id="ARBA00022841"/>
    </source>
</evidence>
<keyword evidence="7 14" id="KW-0812">Transmembrane</keyword>
<proteinExistence type="inferred from homology"/>
<evidence type="ECO:0000256" key="6">
    <source>
        <dbReference type="ARBA" id="ARBA00022679"/>
    </source>
</evidence>
<dbReference type="InterPro" id="IPR024194">
    <property type="entry name" value="Ac/AlaTfrase_AlgI/DltB"/>
</dbReference>
<dbReference type="KEGG" id="pez:HWQ56_09295"/>
<evidence type="ECO:0000256" key="9">
    <source>
        <dbReference type="ARBA" id="ARBA00022989"/>
    </source>
</evidence>
<evidence type="ECO:0000256" key="4">
    <source>
        <dbReference type="ARBA" id="ARBA00016084"/>
    </source>
</evidence>
<dbReference type="GO" id="GO:0005886">
    <property type="term" value="C:plasma membrane"/>
    <property type="evidence" value="ECO:0007669"/>
    <property type="project" value="UniProtKB-SubCell"/>
</dbReference>
<feature type="transmembrane region" description="Helical" evidence="14">
    <location>
        <begin position="401"/>
        <end position="425"/>
    </location>
</feature>
<evidence type="ECO:0000256" key="3">
    <source>
        <dbReference type="ARBA" id="ARBA00010323"/>
    </source>
</evidence>
<keyword evidence="6 13" id="KW-0808">Transferase</keyword>
<keyword evidence="11 13" id="KW-0012">Acyltransferase</keyword>
<evidence type="ECO:0000256" key="2">
    <source>
        <dbReference type="ARBA" id="ARBA00005182"/>
    </source>
</evidence>